<dbReference type="InterPro" id="IPR027417">
    <property type="entry name" value="P-loop_NTPase"/>
</dbReference>
<accession>A0A9W3BYS5</accession>
<proteinExistence type="predicted"/>
<dbReference type="KEGG" id="rsz:108839905"/>
<reference evidence="1" key="1">
    <citation type="journal article" date="2019" name="Database">
        <title>The radish genome database (RadishGD): an integrated information resource for radish genomics.</title>
        <authorList>
            <person name="Yu H.J."/>
            <person name="Baek S."/>
            <person name="Lee Y.J."/>
            <person name="Cho A."/>
            <person name="Mun J.H."/>
        </authorList>
    </citation>
    <scope>NUCLEOTIDE SEQUENCE [LARGE SCALE GENOMIC DNA]</scope>
    <source>
        <strain evidence="1">cv. WK10039</strain>
    </source>
</reference>
<protein>
    <submittedName>
        <fullName evidence="2">ABC transporter E family member 2-like</fullName>
    </submittedName>
</protein>
<reference evidence="2" key="2">
    <citation type="submission" date="2025-08" db="UniProtKB">
        <authorList>
            <consortium name="RefSeq"/>
        </authorList>
    </citation>
    <scope>IDENTIFICATION</scope>
    <source>
        <tissue evidence="2">Leaf</tissue>
    </source>
</reference>
<organism evidence="1 2">
    <name type="scientific">Raphanus sativus</name>
    <name type="common">Radish</name>
    <name type="synonym">Raphanus raphanistrum var. sativus</name>
    <dbReference type="NCBI Taxonomy" id="3726"/>
    <lineage>
        <taxon>Eukaryota</taxon>
        <taxon>Viridiplantae</taxon>
        <taxon>Streptophyta</taxon>
        <taxon>Embryophyta</taxon>
        <taxon>Tracheophyta</taxon>
        <taxon>Spermatophyta</taxon>
        <taxon>Magnoliopsida</taxon>
        <taxon>eudicotyledons</taxon>
        <taxon>Gunneridae</taxon>
        <taxon>Pentapetalae</taxon>
        <taxon>rosids</taxon>
        <taxon>malvids</taxon>
        <taxon>Brassicales</taxon>
        <taxon>Brassicaceae</taxon>
        <taxon>Brassiceae</taxon>
        <taxon>Raphanus</taxon>
    </lineage>
</organism>
<sequence length="80" mass="9592">MNLQESAEEIHWYTRYKYPTMTKTQEIFRLKVTKGKFTYSQIIVMIGENGTGKTIFILMLMLIFSSYRYIAEVLMDDHRK</sequence>
<dbReference type="PANTHER" id="PTHR19248">
    <property type="entry name" value="ATP-BINDING TRANSPORT PROTEIN-RELATED"/>
    <property type="match status" value="1"/>
</dbReference>
<keyword evidence="1" id="KW-1185">Reference proteome</keyword>
<dbReference type="OrthoDB" id="1901839at2759"/>
<dbReference type="AlphaFoldDB" id="A0A9W3BYS5"/>
<dbReference type="SUPFAM" id="SSF52540">
    <property type="entry name" value="P-loop containing nucleoside triphosphate hydrolases"/>
    <property type="match status" value="1"/>
</dbReference>
<evidence type="ECO:0000313" key="1">
    <source>
        <dbReference type="Proteomes" id="UP000504610"/>
    </source>
</evidence>
<evidence type="ECO:0000313" key="2">
    <source>
        <dbReference type="RefSeq" id="XP_056844383.1"/>
    </source>
</evidence>
<name>A0A9W3BYS5_RAPSA</name>
<dbReference type="InterPro" id="IPR013283">
    <property type="entry name" value="RLI1"/>
</dbReference>
<gene>
    <name evidence="2" type="primary">LOC108839905</name>
</gene>
<dbReference type="Proteomes" id="UP000504610">
    <property type="component" value="Chromosome 6"/>
</dbReference>
<dbReference type="RefSeq" id="XP_056844383.1">
    <property type="nucleotide sequence ID" value="XM_056988403.1"/>
</dbReference>
<dbReference type="GeneID" id="108839905"/>